<evidence type="ECO:0000256" key="1">
    <source>
        <dbReference type="SAM" id="MobiDB-lite"/>
    </source>
</evidence>
<organism evidence="3 4">
    <name type="scientific">Schizopora paradoxa</name>
    <dbReference type="NCBI Taxonomy" id="27342"/>
    <lineage>
        <taxon>Eukaryota</taxon>
        <taxon>Fungi</taxon>
        <taxon>Dikarya</taxon>
        <taxon>Basidiomycota</taxon>
        <taxon>Agaricomycotina</taxon>
        <taxon>Agaricomycetes</taxon>
        <taxon>Hymenochaetales</taxon>
        <taxon>Schizoporaceae</taxon>
        <taxon>Schizopora</taxon>
    </lineage>
</organism>
<dbReference type="OrthoDB" id="432234at2759"/>
<protein>
    <recommendedName>
        <fullName evidence="2">Helitron helicase-like domain-containing protein</fullName>
    </recommendedName>
</protein>
<dbReference type="Pfam" id="PF14214">
    <property type="entry name" value="Helitron_like_N"/>
    <property type="match status" value="1"/>
</dbReference>
<feature type="non-terminal residue" evidence="3">
    <location>
        <position position="338"/>
    </location>
</feature>
<accession>A0A0H2R5L3</accession>
<evidence type="ECO:0000313" key="3">
    <source>
        <dbReference type="EMBL" id="KLO07134.1"/>
    </source>
</evidence>
<dbReference type="InParanoid" id="A0A0H2R5L3"/>
<feature type="region of interest" description="Disordered" evidence="1">
    <location>
        <begin position="1"/>
        <end position="26"/>
    </location>
</feature>
<dbReference type="EMBL" id="KQ086158">
    <property type="protein sequence ID" value="KLO07134.1"/>
    <property type="molecule type" value="Genomic_DNA"/>
</dbReference>
<dbReference type="Proteomes" id="UP000053477">
    <property type="component" value="Unassembled WGS sequence"/>
</dbReference>
<dbReference type="InterPro" id="IPR025476">
    <property type="entry name" value="Helitron_helicase-like"/>
</dbReference>
<name>A0A0H2R5L3_9AGAM</name>
<keyword evidence="4" id="KW-1185">Reference proteome</keyword>
<evidence type="ECO:0000259" key="2">
    <source>
        <dbReference type="Pfam" id="PF14214"/>
    </source>
</evidence>
<evidence type="ECO:0000313" key="4">
    <source>
        <dbReference type="Proteomes" id="UP000053477"/>
    </source>
</evidence>
<dbReference type="STRING" id="27342.A0A0H2R5L3"/>
<proteinExistence type="predicted"/>
<sequence length="338" mass="37646">MFKNETAGLTEHPSELFSGSSAGLPNTENEEFNEEVQVLIESTGVSDPEGVTIPGRSLNAYALRNIANKGFDEPDLQIFQSTNIVPEYNNANLFPGMYPTLFPFGLGGLDDPKRKVKVSFQKHVDYLFSIHDRSFRYHNSFMFVALNIHQRRLAHLHTYFTVKRSDFLSVAEKLVSISPITLQKASETLQSEKSTFKDLGDDEKEALRLLKEVNAVTTHIPGSQAAKIRARNEIMSYVGAKGVAQLFLTINPCPQHSPVFQVMFGDTKVDLDERYPSLVPGKDRAERLAKDPVAASDFFDLSIECIFEDLFGWDYGKGMSSDAGGILGKLDAFYGTVE</sequence>
<reference evidence="3 4" key="1">
    <citation type="submission" date="2015-04" db="EMBL/GenBank/DDBJ databases">
        <title>Complete genome sequence of Schizopora paradoxa KUC8140, a cosmopolitan wood degrader in East Asia.</title>
        <authorList>
            <consortium name="DOE Joint Genome Institute"/>
            <person name="Min B."/>
            <person name="Park H."/>
            <person name="Jang Y."/>
            <person name="Kim J.-J."/>
            <person name="Kim K.H."/>
            <person name="Pangilinan J."/>
            <person name="Lipzen A."/>
            <person name="Riley R."/>
            <person name="Grigoriev I.V."/>
            <person name="Spatafora J.W."/>
            <person name="Choi I.-G."/>
        </authorList>
    </citation>
    <scope>NUCLEOTIDE SEQUENCE [LARGE SCALE GENOMIC DNA]</scope>
    <source>
        <strain evidence="3 4">KUC8140</strain>
    </source>
</reference>
<feature type="domain" description="Helitron helicase-like" evidence="2">
    <location>
        <begin position="129"/>
        <end position="338"/>
    </location>
</feature>
<dbReference type="AlphaFoldDB" id="A0A0H2R5L3"/>
<feature type="compositionally biased region" description="Polar residues" evidence="1">
    <location>
        <begin position="17"/>
        <end position="26"/>
    </location>
</feature>
<gene>
    <name evidence="3" type="ORF">SCHPADRAFT_837061</name>
</gene>